<gene>
    <name evidence="1" type="ORF">HMPREF1015_01523</name>
</gene>
<sequence length="42" mass="4978">MKKDEYNELPNDNNLFLRSDIYGLGEYSLNISYKNFIDLFIG</sequence>
<accession>G9QJY4</accession>
<reference evidence="1 2" key="1">
    <citation type="submission" date="2011-09" db="EMBL/GenBank/DDBJ databases">
        <title>The Genome Sequence of Bacillus smithii 7_3_47FAA.</title>
        <authorList>
            <consortium name="The Broad Institute Genome Sequencing Platform"/>
            <person name="Earl A."/>
            <person name="Ward D."/>
            <person name="Feldgarden M."/>
            <person name="Gevers D."/>
            <person name="Daigneault M."/>
            <person name="Strauss J."/>
            <person name="Allen-Vercoe E."/>
            <person name="Young S.K."/>
            <person name="Zeng Q."/>
            <person name="Gargeya S."/>
            <person name="Fitzgerald M."/>
            <person name="Haas B."/>
            <person name="Abouelleil A."/>
            <person name="Alvarado L."/>
            <person name="Arachchi H.M."/>
            <person name="Berlin A."/>
            <person name="Brown A."/>
            <person name="Chapman S.B."/>
            <person name="Chen Z."/>
            <person name="Dunbar C."/>
            <person name="Freedman E."/>
            <person name="Gearin G."/>
            <person name="Goldberg J."/>
            <person name="Griggs A."/>
            <person name="Gujja S."/>
            <person name="Heiman D."/>
            <person name="Howarth C."/>
            <person name="Larson L."/>
            <person name="Lui A."/>
            <person name="MacDonald P.J.P."/>
            <person name="Montmayeur A."/>
            <person name="Murphy C."/>
            <person name="Neiman D."/>
            <person name="Pearson M."/>
            <person name="Priest M."/>
            <person name="Roberts A."/>
            <person name="Saif S."/>
            <person name="Shea T."/>
            <person name="Shenoy N."/>
            <person name="Sisk P."/>
            <person name="Stolte C."/>
            <person name="Sykes S."/>
            <person name="Wortman J."/>
            <person name="Nusbaum C."/>
            <person name="Birren B."/>
        </authorList>
    </citation>
    <scope>NUCLEOTIDE SEQUENCE [LARGE SCALE GENOMIC DNA]</scope>
    <source>
        <strain evidence="1 2">7_3_47FAA</strain>
    </source>
</reference>
<comment type="caution">
    <text evidence="1">The sequence shown here is derived from an EMBL/GenBank/DDBJ whole genome shotgun (WGS) entry which is preliminary data.</text>
</comment>
<evidence type="ECO:0000313" key="1">
    <source>
        <dbReference type="EMBL" id="EHL78573.1"/>
    </source>
</evidence>
<proteinExistence type="predicted"/>
<evidence type="ECO:0000313" key="2">
    <source>
        <dbReference type="Proteomes" id="UP000011747"/>
    </source>
</evidence>
<dbReference type="AlphaFoldDB" id="G9QJY4"/>
<organism evidence="1 2">
    <name type="scientific">Bacillus smithii 7_3_47FAA</name>
    <dbReference type="NCBI Taxonomy" id="665952"/>
    <lineage>
        <taxon>Bacteria</taxon>
        <taxon>Bacillati</taxon>
        <taxon>Bacillota</taxon>
        <taxon>Bacilli</taxon>
        <taxon>Bacillales</taxon>
        <taxon>Bacillaceae</taxon>
        <taxon>Bacillus</taxon>
    </lineage>
</organism>
<keyword evidence="2" id="KW-1185">Reference proteome</keyword>
<dbReference type="EMBL" id="ACWF01000065">
    <property type="protein sequence ID" value="EHL78573.1"/>
    <property type="molecule type" value="Genomic_DNA"/>
</dbReference>
<dbReference type="Proteomes" id="UP000011747">
    <property type="component" value="Unassembled WGS sequence"/>
</dbReference>
<protein>
    <submittedName>
        <fullName evidence="1">Uncharacterized protein</fullName>
    </submittedName>
</protein>
<dbReference type="HOGENOM" id="CLU_3247513_0_0_9"/>
<name>G9QJY4_9BACI</name>